<dbReference type="AlphaFoldDB" id="A0AAD6JTM0"/>
<organism evidence="10 11">
    <name type="scientific">Salix udensis</name>
    <dbReference type="NCBI Taxonomy" id="889485"/>
    <lineage>
        <taxon>Eukaryota</taxon>
        <taxon>Viridiplantae</taxon>
        <taxon>Streptophyta</taxon>
        <taxon>Embryophyta</taxon>
        <taxon>Tracheophyta</taxon>
        <taxon>Spermatophyta</taxon>
        <taxon>Magnoliopsida</taxon>
        <taxon>eudicotyledons</taxon>
        <taxon>Gunneridae</taxon>
        <taxon>Pentapetalae</taxon>
        <taxon>rosids</taxon>
        <taxon>fabids</taxon>
        <taxon>Malpighiales</taxon>
        <taxon>Salicaceae</taxon>
        <taxon>Saliceae</taxon>
        <taxon>Salix</taxon>
    </lineage>
</organism>
<dbReference type="PANTHER" id="PTHR45708">
    <property type="entry name" value="ENDOCHITINASE"/>
    <property type="match status" value="1"/>
</dbReference>
<sequence>MLLSLGQIFQVEAVYDSYIIGSPMPTRGTRNNPKSKPFGFLANMAKNSQAASLLLPLLVLLLIKSSRAAGGISIYWGQNGNEGTLAETCATGRYAYVNIAFLNKFGSGQTPEMNLAGHCNPADGGCTGVSGGIRSCQKQGIKVDNHLLVLSGDAVLDGVDFDIEQGSALYWEDLAGFLSKYGNRGRKVYLAAAPQCPFPDRNLGTALNTGLFDYVWVQFYNNRPCQYSSGNTTNLLSSWNRWTTSINAGKIFLGLPAAPSAAGSGYVPPDVLTSQILPVIKKSPEYGGVMLWSKFWDDQNGYSPSIISSV</sequence>
<dbReference type="InterPro" id="IPR050542">
    <property type="entry name" value="Glycosyl_Hydrlase18_Chitinase"/>
</dbReference>
<keyword evidence="3" id="KW-0378">Hydrolase</keyword>
<dbReference type="GO" id="GO:0008843">
    <property type="term" value="F:endochitinase activity"/>
    <property type="evidence" value="ECO:0007669"/>
    <property type="project" value="UniProtKB-EC"/>
</dbReference>
<dbReference type="Proteomes" id="UP001162972">
    <property type="component" value="Chromosome 15Z"/>
</dbReference>
<evidence type="ECO:0000256" key="7">
    <source>
        <dbReference type="ARBA" id="ARBA00023295"/>
    </source>
</evidence>
<feature type="domain" description="GH18" evidence="9">
    <location>
        <begin position="70"/>
        <end position="310"/>
    </location>
</feature>
<dbReference type="PANTHER" id="PTHR45708:SF21">
    <property type="entry name" value="ACIDIC ENDOCHITINASE"/>
    <property type="match status" value="1"/>
</dbReference>
<keyword evidence="4" id="KW-0146">Chitin degradation</keyword>
<dbReference type="InterPro" id="IPR001223">
    <property type="entry name" value="Glyco_hydro18_cat"/>
</dbReference>
<dbReference type="InterPro" id="IPR017853">
    <property type="entry name" value="GH"/>
</dbReference>
<evidence type="ECO:0000256" key="6">
    <source>
        <dbReference type="ARBA" id="ARBA00023277"/>
    </source>
</evidence>
<dbReference type="FunFam" id="3.20.20.80:FF:000560">
    <property type="entry name" value="Uncharacterized protein"/>
    <property type="match status" value="1"/>
</dbReference>
<reference evidence="10 11" key="1">
    <citation type="journal article" date="2023" name="Int. J. Mol. Sci.">
        <title>De Novo Assembly and Annotation of 11 Diverse Shrub Willow (Salix) Genomes Reveals Novel Gene Organization in Sex-Linked Regions.</title>
        <authorList>
            <person name="Hyden B."/>
            <person name="Feng K."/>
            <person name="Yates T.B."/>
            <person name="Jawdy S."/>
            <person name="Cereghino C."/>
            <person name="Smart L.B."/>
            <person name="Muchero W."/>
        </authorList>
    </citation>
    <scope>NUCLEOTIDE SEQUENCE [LARGE SCALE GENOMIC DNA]</scope>
    <source>
        <tissue evidence="10">Shoot tip</tissue>
    </source>
</reference>
<dbReference type="InterPro" id="IPR001579">
    <property type="entry name" value="Glyco_hydro_18_chit_AS"/>
</dbReference>
<keyword evidence="7" id="KW-0326">Glycosidase</keyword>
<name>A0AAD6JTM0_9ROSI</name>
<keyword evidence="6" id="KW-0119">Carbohydrate metabolism</keyword>
<keyword evidence="11" id="KW-1185">Reference proteome</keyword>
<dbReference type="GO" id="GO:0006032">
    <property type="term" value="P:chitin catabolic process"/>
    <property type="evidence" value="ECO:0007669"/>
    <property type="project" value="UniProtKB-KW"/>
</dbReference>
<dbReference type="InterPro" id="IPR045321">
    <property type="entry name" value="Cts1-like"/>
</dbReference>
<comment type="catalytic activity">
    <reaction evidence="1">
        <text>Random endo-hydrolysis of N-acetyl-beta-D-glucosaminide (1-&gt;4)-beta-linkages in chitin and chitodextrins.</text>
        <dbReference type="EC" id="3.2.1.14"/>
    </reaction>
</comment>
<evidence type="ECO:0000313" key="10">
    <source>
        <dbReference type="EMBL" id="KAJ6411096.1"/>
    </source>
</evidence>
<comment type="caution">
    <text evidence="10">The sequence shown here is derived from an EMBL/GenBank/DDBJ whole genome shotgun (WGS) entry which is preliminary data.</text>
</comment>
<dbReference type="SUPFAM" id="SSF51445">
    <property type="entry name" value="(Trans)glycosidases"/>
    <property type="match status" value="1"/>
</dbReference>
<evidence type="ECO:0000259" key="9">
    <source>
        <dbReference type="PROSITE" id="PS51910"/>
    </source>
</evidence>
<dbReference type="CDD" id="cd02877">
    <property type="entry name" value="GH18_hevamine_XipI_class_III"/>
    <property type="match status" value="1"/>
</dbReference>
<dbReference type="PROSITE" id="PS01095">
    <property type="entry name" value="GH18_1"/>
    <property type="match status" value="1"/>
</dbReference>
<evidence type="ECO:0000256" key="5">
    <source>
        <dbReference type="ARBA" id="ARBA00023157"/>
    </source>
</evidence>
<dbReference type="PROSITE" id="PS51910">
    <property type="entry name" value="GH18_2"/>
    <property type="match status" value="1"/>
</dbReference>
<evidence type="ECO:0000256" key="8">
    <source>
        <dbReference type="ARBA" id="ARBA00023326"/>
    </source>
</evidence>
<dbReference type="GO" id="GO:0005576">
    <property type="term" value="C:extracellular region"/>
    <property type="evidence" value="ECO:0007669"/>
    <property type="project" value="TreeGrafter"/>
</dbReference>
<keyword evidence="5" id="KW-1015">Disulfide bond</keyword>
<gene>
    <name evidence="10" type="ORF">OIU84_007784</name>
</gene>
<evidence type="ECO:0000256" key="2">
    <source>
        <dbReference type="ARBA" id="ARBA00012729"/>
    </source>
</evidence>
<dbReference type="GO" id="GO:0000272">
    <property type="term" value="P:polysaccharide catabolic process"/>
    <property type="evidence" value="ECO:0007669"/>
    <property type="project" value="UniProtKB-KW"/>
</dbReference>
<accession>A0AAD6JTM0</accession>
<evidence type="ECO:0000313" key="11">
    <source>
        <dbReference type="Proteomes" id="UP001162972"/>
    </source>
</evidence>
<dbReference type="EC" id="3.2.1.14" evidence="2"/>
<dbReference type="Gene3D" id="3.20.20.80">
    <property type="entry name" value="Glycosidases"/>
    <property type="match status" value="2"/>
</dbReference>
<proteinExistence type="predicted"/>
<evidence type="ECO:0000256" key="4">
    <source>
        <dbReference type="ARBA" id="ARBA00023024"/>
    </source>
</evidence>
<keyword evidence="8" id="KW-0624">Polysaccharide degradation</keyword>
<dbReference type="EMBL" id="JAPFFJ010000014">
    <property type="protein sequence ID" value="KAJ6411096.1"/>
    <property type="molecule type" value="Genomic_DNA"/>
</dbReference>
<evidence type="ECO:0000256" key="3">
    <source>
        <dbReference type="ARBA" id="ARBA00022801"/>
    </source>
</evidence>
<evidence type="ECO:0000256" key="1">
    <source>
        <dbReference type="ARBA" id="ARBA00000822"/>
    </source>
</evidence>
<protein>
    <recommendedName>
        <fullName evidence="2">chitinase</fullName>
        <ecNumber evidence="2">3.2.1.14</ecNumber>
    </recommendedName>
</protein>